<dbReference type="Proteomes" id="UP000190961">
    <property type="component" value="Unassembled WGS sequence"/>
</dbReference>
<dbReference type="InterPro" id="IPR013785">
    <property type="entry name" value="Aldolase_TIM"/>
</dbReference>
<dbReference type="PANTHER" id="PTHR43053:SF3">
    <property type="entry name" value="ALPHA-GALACTOSIDASE C-RELATED"/>
    <property type="match status" value="1"/>
</dbReference>
<evidence type="ECO:0000256" key="4">
    <source>
        <dbReference type="ARBA" id="ARBA00023295"/>
    </source>
</evidence>
<dbReference type="Gene3D" id="2.60.40.1180">
    <property type="entry name" value="Golgi alpha-mannosidase II"/>
    <property type="match status" value="1"/>
</dbReference>
<evidence type="ECO:0000256" key="5">
    <source>
        <dbReference type="PIRNR" id="PIRNR005536"/>
    </source>
</evidence>
<feature type="active site" description="Proton donor" evidence="6">
    <location>
        <position position="542"/>
    </location>
</feature>
<protein>
    <recommendedName>
        <fullName evidence="2 5">Alpha-galactosidase</fullName>
        <ecNumber evidence="2 5">3.2.1.22</ecNumber>
    </recommendedName>
</protein>
<accession>A0A1T5JSZ0</accession>
<dbReference type="AlphaFoldDB" id="A0A1T5JSZ0"/>
<dbReference type="GO" id="GO:0016052">
    <property type="term" value="P:carbohydrate catabolic process"/>
    <property type="evidence" value="ECO:0007669"/>
    <property type="project" value="InterPro"/>
</dbReference>
<dbReference type="InterPro" id="IPR000111">
    <property type="entry name" value="Glyco_hydro_27/36_CS"/>
</dbReference>
<evidence type="ECO:0000256" key="7">
    <source>
        <dbReference type="PIRSR" id="PIRSR005536-2"/>
    </source>
</evidence>
<dbReference type="Gene3D" id="2.70.98.60">
    <property type="entry name" value="alpha-galactosidase from lactobacil brevis"/>
    <property type="match status" value="1"/>
</dbReference>
<sequence>MKSHSRIRFAFILMLFVSSVYAQNTIIPIETASNAFVLEVNAEKSVNIIYAGEKLADRREYEAVPGIYRQTEDYTEVLNAAYTSSGSQNLVEPAIAVTHADGNNSLDLRYVSHTVKTLQENIVLYTVLLKDPVYPFTVQLFYKVYQQEDVIEQWSVISHQEKGNVTLHKFASANLHLKSKAFWLTQYHGDWAKEMQPEESRITHGIKTLDSKLGTRANLFQPSVFMVSLDKPAEEEAGTVLYGAMEWSGNFRIDLELDYQDNLRILAGMNNYASAYTLKPKEEFVTPAFVFLLSQHGKGDASRKMHQWARNYKILDGNGNRLTLLNNWEATYFDFNESKLFQLLKDTKNLGVDLFLLDDGWFANKYPRNGDTAGLGDWEVNRTKLPNGISSLVKEADKNNVKFGIWIEPEMVNPKSELYEKHPEWVVKQPKRDEHYFRNQLVLDLTNPSVQDFVFKVVDDLFKENPSLAYIKWDCNAVIYNAHSSYLKDQSHFYIDYVKGLYSVLQRIRARYPKVPMMLCSGGGGRVDYAALAYFTEFWPSDNTDPLERIYMQWEYSHFYPAISVSNHVTEWGKQPLKFRVDVAMMGKLGFDIVVHDLAEKDLAFCKLAIENYNRIKPIVWQGELYRLADPKKESIASLMYVGKDQASAIIFNYLVNNRYGEGSKFPVKLKGLDPSKLYTVKELNIYPGAESRIDAAKVYSGDFLMKVGFNPQVNNRRTSVILQVDQKSGK</sequence>
<evidence type="ECO:0000313" key="11">
    <source>
        <dbReference type="EMBL" id="SKC54481.1"/>
    </source>
</evidence>
<dbReference type="InterPro" id="IPR050985">
    <property type="entry name" value="Alpha-glycosidase_related"/>
</dbReference>
<dbReference type="Gene3D" id="3.20.20.70">
    <property type="entry name" value="Aldolase class I"/>
    <property type="match status" value="1"/>
</dbReference>
<feature type="binding site" evidence="7">
    <location>
        <position position="520"/>
    </location>
    <ligand>
        <name>substrate</name>
    </ligand>
</feature>
<keyword evidence="12" id="KW-1185">Reference proteome</keyword>
<dbReference type="InterPro" id="IPR031704">
    <property type="entry name" value="Glyco_hydro_36_N"/>
</dbReference>
<organism evidence="11 12">
    <name type="scientific">Ohtaekwangia koreensis</name>
    <dbReference type="NCBI Taxonomy" id="688867"/>
    <lineage>
        <taxon>Bacteria</taxon>
        <taxon>Pseudomonadati</taxon>
        <taxon>Bacteroidota</taxon>
        <taxon>Cytophagia</taxon>
        <taxon>Cytophagales</taxon>
        <taxon>Fulvivirgaceae</taxon>
        <taxon>Ohtaekwangia</taxon>
    </lineage>
</organism>
<evidence type="ECO:0000256" key="1">
    <source>
        <dbReference type="ARBA" id="ARBA00001255"/>
    </source>
</evidence>
<dbReference type="PRINTS" id="PR00743">
    <property type="entry name" value="GLHYDRLASE36"/>
</dbReference>
<reference evidence="11 12" key="1">
    <citation type="submission" date="2017-02" db="EMBL/GenBank/DDBJ databases">
        <authorList>
            <person name="Peterson S.W."/>
        </authorList>
    </citation>
    <scope>NUCLEOTIDE SEQUENCE [LARGE SCALE GENOMIC DNA]</scope>
    <source>
        <strain evidence="11 12">DSM 25262</strain>
    </source>
</reference>
<evidence type="ECO:0000256" key="8">
    <source>
        <dbReference type="SAM" id="SignalP"/>
    </source>
</evidence>
<feature type="binding site" evidence="7">
    <location>
        <begin position="472"/>
        <end position="476"/>
    </location>
    <ligand>
        <name>substrate</name>
    </ligand>
</feature>
<dbReference type="Pfam" id="PF16874">
    <property type="entry name" value="Glyco_hydro_36C"/>
    <property type="match status" value="1"/>
</dbReference>
<evidence type="ECO:0000259" key="9">
    <source>
        <dbReference type="Pfam" id="PF16874"/>
    </source>
</evidence>
<feature type="binding site" evidence="7">
    <location>
        <position position="191"/>
    </location>
    <ligand>
        <name>substrate</name>
    </ligand>
</feature>
<feature type="binding site" evidence="7">
    <location>
        <begin position="358"/>
        <end position="359"/>
    </location>
    <ligand>
        <name>substrate</name>
    </ligand>
</feature>
<evidence type="ECO:0000313" key="12">
    <source>
        <dbReference type="Proteomes" id="UP000190961"/>
    </source>
</evidence>
<keyword evidence="8" id="KW-0732">Signal</keyword>
<keyword evidence="4 5" id="KW-0326">Glycosidase</keyword>
<dbReference type="InterPro" id="IPR031705">
    <property type="entry name" value="Glyco_hydro_36_C"/>
</dbReference>
<dbReference type="InterPro" id="IPR038417">
    <property type="entry name" value="Alpga-gal_N_sf"/>
</dbReference>
<dbReference type="SUPFAM" id="SSF51445">
    <property type="entry name" value="(Trans)glycosidases"/>
    <property type="match status" value="1"/>
</dbReference>
<feature type="domain" description="Glycosyl hydrolase family 36 N-terminal" evidence="10">
    <location>
        <begin position="46"/>
        <end position="279"/>
    </location>
</feature>
<dbReference type="RefSeq" id="WP_079685987.1">
    <property type="nucleotide sequence ID" value="NZ_FUZU01000001.1"/>
</dbReference>
<dbReference type="OrthoDB" id="9758822at2"/>
<dbReference type="STRING" id="688867.SAMN05660236_1451"/>
<feature type="binding site" evidence="7">
    <location>
        <position position="438"/>
    </location>
    <ligand>
        <name>substrate</name>
    </ligand>
</feature>
<proteinExistence type="inferred from homology"/>
<feature type="domain" description="Glycosyl hydrolase family 36 C-terminal" evidence="9">
    <location>
        <begin position="637"/>
        <end position="721"/>
    </location>
</feature>
<dbReference type="Pfam" id="PF16875">
    <property type="entry name" value="Glyco_hydro_36N"/>
    <property type="match status" value="1"/>
</dbReference>
<dbReference type="InterPro" id="IPR013780">
    <property type="entry name" value="Glyco_hydro_b"/>
</dbReference>
<evidence type="ECO:0000256" key="6">
    <source>
        <dbReference type="PIRSR" id="PIRSR005536-1"/>
    </source>
</evidence>
<dbReference type="InterPro" id="IPR002252">
    <property type="entry name" value="Glyco_hydro_36"/>
</dbReference>
<dbReference type="GO" id="GO:0004557">
    <property type="term" value="F:alpha-galactosidase activity"/>
    <property type="evidence" value="ECO:0007669"/>
    <property type="project" value="UniProtKB-UniRule"/>
</dbReference>
<keyword evidence="3 5" id="KW-0378">Hydrolase</keyword>
<dbReference type="PIRSF" id="PIRSF005536">
    <property type="entry name" value="Agal"/>
    <property type="match status" value="1"/>
</dbReference>
<feature type="signal peptide" evidence="8">
    <location>
        <begin position="1"/>
        <end position="22"/>
    </location>
</feature>
<dbReference type="CDD" id="cd14791">
    <property type="entry name" value="GH36"/>
    <property type="match status" value="1"/>
</dbReference>
<feature type="active site" description="Nucleophile" evidence="6">
    <location>
        <position position="474"/>
    </location>
</feature>
<evidence type="ECO:0000256" key="3">
    <source>
        <dbReference type="ARBA" id="ARBA00022801"/>
    </source>
</evidence>
<evidence type="ECO:0000256" key="2">
    <source>
        <dbReference type="ARBA" id="ARBA00012755"/>
    </source>
</evidence>
<comment type="catalytic activity">
    <reaction evidence="1 5">
        <text>Hydrolysis of terminal, non-reducing alpha-D-galactose residues in alpha-D-galactosides, including galactose oligosaccharides, galactomannans and galactolipids.</text>
        <dbReference type="EC" id="3.2.1.22"/>
    </reaction>
</comment>
<comment type="similarity">
    <text evidence="5">Belongs to the glycosyl hydrolase.</text>
</comment>
<name>A0A1T5JSZ0_9BACT</name>
<dbReference type="EMBL" id="FUZU01000001">
    <property type="protein sequence ID" value="SKC54481.1"/>
    <property type="molecule type" value="Genomic_DNA"/>
</dbReference>
<dbReference type="FunFam" id="3.20.20.70:FF:000118">
    <property type="entry name" value="Alpha-galactosidase"/>
    <property type="match status" value="1"/>
</dbReference>
<dbReference type="Pfam" id="PF02065">
    <property type="entry name" value="Melibiase"/>
    <property type="match status" value="1"/>
</dbReference>
<feature type="chain" id="PRO_5012459563" description="Alpha-galactosidase" evidence="8">
    <location>
        <begin position="23"/>
        <end position="731"/>
    </location>
</feature>
<evidence type="ECO:0000259" key="10">
    <source>
        <dbReference type="Pfam" id="PF16875"/>
    </source>
</evidence>
<feature type="binding site" evidence="7">
    <location>
        <position position="542"/>
    </location>
    <ligand>
        <name>substrate</name>
    </ligand>
</feature>
<gene>
    <name evidence="11" type="ORF">SAMN05660236_1451</name>
</gene>
<dbReference type="EC" id="3.2.1.22" evidence="2 5"/>
<dbReference type="InterPro" id="IPR017853">
    <property type="entry name" value="GH"/>
</dbReference>
<dbReference type="PANTHER" id="PTHR43053">
    <property type="entry name" value="GLYCOSIDASE FAMILY 31"/>
    <property type="match status" value="1"/>
</dbReference>
<dbReference type="PROSITE" id="PS00512">
    <property type="entry name" value="ALPHA_GALACTOSIDASE"/>
    <property type="match status" value="1"/>
</dbReference>